<comment type="caution">
    <text evidence="2">The sequence shown here is derived from an EMBL/GenBank/DDBJ whole genome shotgun (WGS) entry which is preliminary data.</text>
</comment>
<dbReference type="PANTHER" id="PTHR33387">
    <property type="entry name" value="RMLC-LIKE JELLY ROLL FOLD PROTEIN"/>
    <property type="match status" value="1"/>
</dbReference>
<reference evidence="3" key="1">
    <citation type="journal article" date="2019" name="Int. J. Syst. Evol. Microbiol.">
        <title>The Global Catalogue of Microorganisms (GCM) 10K type strain sequencing project: providing services to taxonomists for standard genome sequencing and annotation.</title>
        <authorList>
            <consortium name="The Broad Institute Genomics Platform"/>
            <consortium name="The Broad Institute Genome Sequencing Center for Infectious Disease"/>
            <person name="Wu L."/>
            <person name="Ma J."/>
        </authorList>
    </citation>
    <scope>NUCLEOTIDE SEQUENCE [LARGE SCALE GENOMIC DNA]</scope>
    <source>
        <strain evidence="3">CCUG 63369</strain>
    </source>
</reference>
<dbReference type="InterPro" id="IPR011051">
    <property type="entry name" value="RmlC_Cupin_sf"/>
</dbReference>
<name>A0ABW3BLC5_9ACTN</name>
<dbReference type="Proteomes" id="UP001596956">
    <property type="component" value="Unassembled WGS sequence"/>
</dbReference>
<dbReference type="PANTHER" id="PTHR33387:SF3">
    <property type="entry name" value="DUF985 DOMAIN-CONTAINING PROTEIN"/>
    <property type="match status" value="1"/>
</dbReference>
<feature type="domain" description="DUF985" evidence="1">
    <location>
        <begin position="38"/>
        <end position="171"/>
    </location>
</feature>
<dbReference type="EMBL" id="JBHTHR010001455">
    <property type="protein sequence ID" value="MFD0804212.1"/>
    <property type="molecule type" value="Genomic_DNA"/>
</dbReference>
<dbReference type="InterPro" id="IPR014710">
    <property type="entry name" value="RmlC-like_jellyroll"/>
</dbReference>
<gene>
    <name evidence="2" type="ORF">ACFQZU_23250</name>
</gene>
<dbReference type="SUPFAM" id="SSF51182">
    <property type="entry name" value="RmlC-like cupins"/>
    <property type="match status" value="1"/>
</dbReference>
<sequence length="173" mass="19094">FPHIYGPVPREAVAGVRYLRRDPRGVFVSVEERGPTAELLDLLPHPEGGWYRQTWTAGVRVRPAGYPGERSTATGIHFLLAPGERSRWHRVRSDEMWVFNRGGPLTLLLGGSGERPEEESRLTLGPGLEDGHRAQVLVPAGTWQAAHPLTSREALVSCFVSPGFDFADFEAAD</sequence>
<proteinExistence type="predicted"/>
<dbReference type="Gene3D" id="2.60.120.10">
    <property type="entry name" value="Jelly Rolls"/>
    <property type="match status" value="1"/>
</dbReference>
<accession>A0ABW3BLC5</accession>
<evidence type="ECO:0000313" key="2">
    <source>
        <dbReference type="EMBL" id="MFD0804212.1"/>
    </source>
</evidence>
<evidence type="ECO:0000259" key="1">
    <source>
        <dbReference type="Pfam" id="PF06172"/>
    </source>
</evidence>
<dbReference type="InterPro" id="IPR039935">
    <property type="entry name" value="YML079W-like"/>
</dbReference>
<organism evidence="2 3">
    <name type="scientific">Streptomonospora algeriensis</name>
    <dbReference type="NCBI Taxonomy" id="995084"/>
    <lineage>
        <taxon>Bacteria</taxon>
        <taxon>Bacillati</taxon>
        <taxon>Actinomycetota</taxon>
        <taxon>Actinomycetes</taxon>
        <taxon>Streptosporangiales</taxon>
        <taxon>Nocardiopsidaceae</taxon>
        <taxon>Streptomonospora</taxon>
    </lineage>
</organism>
<feature type="non-terminal residue" evidence="2">
    <location>
        <position position="1"/>
    </location>
</feature>
<dbReference type="CDD" id="cd06121">
    <property type="entry name" value="cupin_YML079wp"/>
    <property type="match status" value="1"/>
</dbReference>
<keyword evidence="3" id="KW-1185">Reference proteome</keyword>
<protein>
    <submittedName>
        <fullName evidence="2">Cupin domain-containing protein</fullName>
    </submittedName>
</protein>
<dbReference type="Pfam" id="PF06172">
    <property type="entry name" value="Cupin_5"/>
    <property type="match status" value="1"/>
</dbReference>
<evidence type="ECO:0000313" key="3">
    <source>
        <dbReference type="Proteomes" id="UP001596956"/>
    </source>
</evidence>
<dbReference type="InterPro" id="IPR009327">
    <property type="entry name" value="Cupin_DUF985"/>
</dbReference>